<accession>A0A165WQ73</accession>
<evidence type="ECO:0000256" key="1">
    <source>
        <dbReference type="SAM" id="MobiDB-lite"/>
    </source>
</evidence>
<proteinExistence type="predicted"/>
<evidence type="ECO:0000313" key="2">
    <source>
        <dbReference type="EMBL" id="KZP07803.1"/>
    </source>
</evidence>
<feature type="region of interest" description="Disordered" evidence="1">
    <location>
        <begin position="1"/>
        <end position="34"/>
    </location>
</feature>
<feature type="compositionally biased region" description="Polar residues" evidence="1">
    <location>
        <begin position="1"/>
        <end position="12"/>
    </location>
</feature>
<keyword evidence="3" id="KW-1185">Reference proteome</keyword>
<gene>
    <name evidence="2" type="ORF">FIBSPDRAFT_901807</name>
</gene>
<reference evidence="2 3" key="1">
    <citation type="journal article" date="2016" name="Mol. Biol. Evol.">
        <title>Comparative Genomics of Early-Diverging Mushroom-Forming Fungi Provides Insights into the Origins of Lignocellulose Decay Capabilities.</title>
        <authorList>
            <person name="Nagy L.G."/>
            <person name="Riley R."/>
            <person name="Tritt A."/>
            <person name="Adam C."/>
            <person name="Daum C."/>
            <person name="Floudas D."/>
            <person name="Sun H."/>
            <person name="Yadav J.S."/>
            <person name="Pangilinan J."/>
            <person name="Larsson K.H."/>
            <person name="Matsuura K."/>
            <person name="Barry K."/>
            <person name="Labutti K."/>
            <person name="Kuo R."/>
            <person name="Ohm R.A."/>
            <person name="Bhattacharya S.S."/>
            <person name="Shirouzu T."/>
            <person name="Yoshinaga Y."/>
            <person name="Martin F.M."/>
            <person name="Grigoriev I.V."/>
            <person name="Hibbett D.S."/>
        </authorList>
    </citation>
    <scope>NUCLEOTIDE SEQUENCE [LARGE SCALE GENOMIC DNA]</scope>
    <source>
        <strain evidence="2 3">CBS 109695</strain>
    </source>
</reference>
<dbReference type="AlphaFoldDB" id="A0A165WQ73"/>
<protein>
    <submittedName>
        <fullName evidence="2">Uncharacterized protein</fullName>
    </submittedName>
</protein>
<organism evidence="2 3">
    <name type="scientific">Athelia psychrophila</name>
    <dbReference type="NCBI Taxonomy" id="1759441"/>
    <lineage>
        <taxon>Eukaryota</taxon>
        <taxon>Fungi</taxon>
        <taxon>Dikarya</taxon>
        <taxon>Basidiomycota</taxon>
        <taxon>Agaricomycotina</taxon>
        <taxon>Agaricomycetes</taxon>
        <taxon>Agaricomycetidae</taxon>
        <taxon>Atheliales</taxon>
        <taxon>Atheliaceae</taxon>
        <taxon>Athelia</taxon>
    </lineage>
</organism>
<dbReference type="OrthoDB" id="6108at2759"/>
<dbReference type="EMBL" id="KV417740">
    <property type="protein sequence ID" value="KZP07803.1"/>
    <property type="molecule type" value="Genomic_DNA"/>
</dbReference>
<dbReference type="Proteomes" id="UP000076532">
    <property type="component" value="Unassembled WGS sequence"/>
</dbReference>
<sequence>MPKQNSSGTLTARKQRACKTADPPPHKKGGKKGEPRVKAYIPLVLLQPVAPDSHDALGLAYSVHAASLPAEFVFILRQLGKKAAVTKRRALEELKTPVEARVAEQDDYVVRAMLPAWGAGEEKDWEEAEEGEGGTDRNVRLRIVFTTLDVSTPAPGPDQAGAEPEKVEAEDPHYPARLLLVVCRAAWAVVATPVRRWKNPETQKEKDAILPILNHVGVWRVLKDPLLGFVRDYGAQPHHRAIRAFGRRQGVHPAGDLHRTEAEGECCAYFRDAGGVEAGARWWGDVPPSESGEASVLPGLEPAADSSRSICAARKVEEVFHARRPFSTRAVPTTLALGMQAPRPVLSVTQVQMGLVLGLGSRGVSSSLVASATEVRAIAKQETAAAAAFSPIKQACAEPSVAAAAA</sequence>
<name>A0A165WQ73_9AGAM</name>
<evidence type="ECO:0000313" key="3">
    <source>
        <dbReference type="Proteomes" id="UP000076532"/>
    </source>
</evidence>